<proteinExistence type="predicted"/>
<evidence type="ECO:0000256" key="1">
    <source>
        <dbReference type="SAM" id="SignalP"/>
    </source>
</evidence>
<dbReference type="PANTHER" id="PTHR36933">
    <property type="entry name" value="SLL0788 PROTEIN"/>
    <property type="match status" value="1"/>
</dbReference>
<dbReference type="Pfam" id="PF03713">
    <property type="entry name" value="DUF305"/>
    <property type="match status" value="1"/>
</dbReference>
<gene>
    <name evidence="3" type="ordered locus">Tbis_2579</name>
</gene>
<dbReference type="OrthoDB" id="26872at2"/>
<dbReference type="PANTHER" id="PTHR36933:SF1">
    <property type="entry name" value="SLL0788 PROTEIN"/>
    <property type="match status" value="1"/>
</dbReference>
<keyword evidence="1" id="KW-0732">Signal</keyword>
<evidence type="ECO:0000313" key="3">
    <source>
        <dbReference type="EMBL" id="ADG89281.1"/>
    </source>
</evidence>
<dbReference type="RefSeq" id="WP_013132814.1">
    <property type="nucleotide sequence ID" value="NC_014165.1"/>
</dbReference>
<feature type="chain" id="PRO_5039251003" description="DUF305 domain-containing protein" evidence="1">
    <location>
        <begin position="30"/>
        <end position="202"/>
    </location>
</feature>
<dbReference type="eggNOG" id="COG3544">
    <property type="taxonomic scope" value="Bacteria"/>
</dbReference>
<sequence>MPVTAFAAHRIALSAAAALGALALLTACGADTATTAGSGGRAAATRPSATFNEADVRFAQQMIPHHEQAVDMAELAETRAADPEVKELAATIKSTQAAEIALMRRWLHAWSRPEPSGHDGHAGHPMPGMLSDQQMAELEAASGARFDRLFAQLMIAHHKGAIEMARTEQREGANPEAVKLAKDIERGQQAEIDQMERLLQRL</sequence>
<reference evidence="3 4" key="1">
    <citation type="submission" date="2010-01" db="EMBL/GenBank/DDBJ databases">
        <title>The complete genome of Thermobispora bispora DSM 43833.</title>
        <authorList>
            <consortium name="US DOE Joint Genome Institute (JGI-PGF)"/>
            <person name="Lucas S."/>
            <person name="Copeland A."/>
            <person name="Lapidus A."/>
            <person name="Glavina del Rio T."/>
            <person name="Dalin E."/>
            <person name="Tice H."/>
            <person name="Bruce D."/>
            <person name="Goodwin L."/>
            <person name="Pitluck S."/>
            <person name="Kyrpides N."/>
            <person name="Mavromatis K."/>
            <person name="Ivanova N."/>
            <person name="Mikhailova N."/>
            <person name="Chertkov O."/>
            <person name="Brettin T."/>
            <person name="Detter J.C."/>
            <person name="Han C."/>
            <person name="Larimer F."/>
            <person name="Land M."/>
            <person name="Hauser L."/>
            <person name="Markowitz V."/>
            <person name="Cheng J.-F."/>
            <person name="Hugenholtz P."/>
            <person name="Woyke T."/>
            <person name="Wu D."/>
            <person name="Jando M."/>
            <person name="Schneider S."/>
            <person name="Klenk H.-P."/>
            <person name="Eisen J.A."/>
        </authorList>
    </citation>
    <scope>NUCLEOTIDE SEQUENCE [LARGE SCALE GENOMIC DNA]</scope>
    <source>
        <strain evidence="4">ATCC 19993 / DSM 43833 / CBS 139.67 / JCM 10125 / KCTC 9307 / NBRC 14880 / R51</strain>
    </source>
</reference>
<dbReference type="STRING" id="469371.Tbis_2579"/>
<keyword evidence="4" id="KW-1185">Reference proteome</keyword>
<evidence type="ECO:0000259" key="2">
    <source>
        <dbReference type="Pfam" id="PF03713"/>
    </source>
</evidence>
<feature type="domain" description="DUF305" evidence="2">
    <location>
        <begin position="55"/>
        <end position="199"/>
    </location>
</feature>
<dbReference type="Proteomes" id="UP000006640">
    <property type="component" value="Chromosome"/>
</dbReference>
<dbReference type="InterPro" id="IPR005183">
    <property type="entry name" value="DUF305_CopM-like"/>
</dbReference>
<dbReference type="InterPro" id="IPR012347">
    <property type="entry name" value="Ferritin-like"/>
</dbReference>
<feature type="signal peptide" evidence="1">
    <location>
        <begin position="1"/>
        <end position="29"/>
    </location>
</feature>
<protein>
    <recommendedName>
        <fullName evidence="2">DUF305 domain-containing protein</fullName>
    </recommendedName>
</protein>
<dbReference type="EMBL" id="CP001874">
    <property type="protein sequence ID" value="ADG89281.1"/>
    <property type="molecule type" value="Genomic_DNA"/>
</dbReference>
<dbReference type="KEGG" id="tbi:Tbis_2579"/>
<evidence type="ECO:0000313" key="4">
    <source>
        <dbReference type="Proteomes" id="UP000006640"/>
    </source>
</evidence>
<dbReference type="HOGENOM" id="CLU_074343_1_1_11"/>
<dbReference type="AlphaFoldDB" id="D6Y586"/>
<accession>D6Y586</accession>
<dbReference type="Gene3D" id="1.20.1260.10">
    <property type="match status" value="1"/>
</dbReference>
<organism evidence="3 4">
    <name type="scientific">Thermobispora bispora (strain ATCC 19993 / DSM 43833 / CBS 139.67 / JCM 10125 / KCTC 9307 / NBRC 14880 / R51)</name>
    <dbReference type="NCBI Taxonomy" id="469371"/>
    <lineage>
        <taxon>Bacteria</taxon>
        <taxon>Bacillati</taxon>
        <taxon>Actinomycetota</taxon>
        <taxon>Actinomycetes</taxon>
        <taxon>Streptosporangiales</taxon>
        <taxon>Streptosporangiaceae</taxon>
        <taxon>Thermobispora</taxon>
    </lineage>
</organism>
<name>D6Y586_THEBD</name>